<reference evidence="2 3" key="1">
    <citation type="submission" date="2023-02" db="EMBL/GenBank/DDBJ databases">
        <title>Genome sequence of Lacticaseibacillus sp. KACC 23028.</title>
        <authorList>
            <person name="Kim S."/>
            <person name="Heo J."/>
            <person name="Kwon S.-W."/>
        </authorList>
    </citation>
    <scope>NUCLEOTIDE SEQUENCE [LARGE SCALE GENOMIC DNA]</scope>
    <source>
        <strain evidence="2 3">KACC 23028</strain>
    </source>
</reference>
<dbReference type="Proteomes" id="UP001220377">
    <property type="component" value="Chromosome"/>
</dbReference>
<accession>A0ABY7WUI2</accession>
<gene>
    <name evidence="2" type="ORF">PQ472_12320</name>
</gene>
<keyword evidence="1" id="KW-0472">Membrane</keyword>
<protein>
    <submittedName>
        <fullName evidence="2">Uncharacterized protein</fullName>
    </submittedName>
</protein>
<keyword evidence="1" id="KW-0812">Transmembrane</keyword>
<evidence type="ECO:0000313" key="3">
    <source>
        <dbReference type="Proteomes" id="UP001220377"/>
    </source>
</evidence>
<organism evidence="2 3">
    <name type="scientific">Lacticaseibacillus pabuli</name>
    <dbReference type="NCBI Taxonomy" id="3025672"/>
    <lineage>
        <taxon>Bacteria</taxon>
        <taxon>Bacillati</taxon>
        <taxon>Bacillota</taxon>
        <taxon>Bacilli</taxon>
        <taxon>Lactobacillales</taxon>
        <taxon>Lactobacillaceae</taxon>
        <taxon>Lacticaseibacillus</taxon>
    </lineage>
</organism>
<evidence type="ECO:0000313" key="2">
    <source>
        <dbReference type="EMBL" id="WDF82656.1"/>
    </source>
</evidence>
<feature type="transmembrane region" description="Helical" evidence="1">
    <location>
        <begin position="32"/>
        <end position="53"/>
    </location>
</feature>
<feature type="transmembrane region" description="Helical" evidence="1">
    <location>
        <begin position="9"/>
        <end position="26"/>
    </location>
</feature>
<dbReference type="EMBL" id="CP117884">
    <property type="protein sequence ID" value="WDF82656.1"/>
    <property type="molecule type" value="Genomic_DNA"/>
</dbReference>
<name>A0ABY7WUI2_9LACO</name>
<keyword evidence="1" id="KW-1133">Transmembrane helix</keyword>
<keyword evidence="3" id="KW-1185">Reference proteome</keyword>
<dbReference type="RefSeq" id="WP_274260277.1">
    <property type="nucleotide sequence ID" value="NZ_CP117884.1"/>
</dbReference>
<sequence>MNQNNYKRILTIVIAVLALIPLYLIIRSFQASVGQGFLSIALLAGVIIAYYFLSKPDWRNRH</sequence>
<proteinExistence type="predicted"/>
<evidence type="ECO:0000256" key="1">
    <source>
        <dbReference type="SAM" id="Phobius"/>
    </source>
</evidence>